<keyword evidence="3" id="KW-1185">Reference proteome</keyword>
<dbReference type="RefSeq" id="WP_074521181.1">
    <property type="nucleotide sequence ID" value="NZ_FNHZ01000002.1"/>
</dbReference>
<sequence>MEKGQKGYIDHKKKLNLGICIGFVFVIILLYVIGLLVFKTRNNYCTLVAVILVLPFAKFLVNLIICFRAKAIDKDFYEKIRATNYPHTDFDLILSNKQNPVSIEALALDNNTLYLYTREKIDENFLRTNIKEFLSNVKIDANVNFISSEEKFIKELKSLNLKNRDEKEIARTKYLEKQILNMCV</sequence>
<proteinExistence type="predicted"/>
<keyword evidence="1" id="KW-0812">Transmembrane</keyword>
<keyword evidence="1" id="KW-1133">Transmembrane helix</keyword>
<evidence type="ECO:0000313" key="3">
    <source>
        <dbReference type="Proteomes" id="UP000187651"/>
    </source>
</evidence>
<gene>
    <name evidence="2" type="ORF">SAMN05216544_0963</name>
</gene>
<protein>
    <submittedName>
        <fullName evidence="2">Uncharacterized protein</fullName>
    </submittedName>
</protein>
<evidence type="ECO:0000313" key="2">
    <source>
        <dbReference type="EMBL" id="SDM71553.1"/>
    </source>
</evidence>
<dbReference type="EMBL" id="FNHZ01000002">
    <property type="protein sequence ID" value="SDM71553.1"/>
    <property type="molecule type" value="Genomic_DNA"/>
</dbReference>
<dbReference type="AlphaFoldDB" id="A0A1G9VHJ6"/>
<keyword evidence="1" id="KW-0472">Membrane</keyword>
<organism evidence="2 3">
    <name type="scientific">Lachnospira pectinoschiza</name>
    <dbReference type="NCBI Taxonomy" id="28052"/>
    <lineage>
        <taxon>Bacteria</taxon>
        <taxon>Bacillati</taxon>
        <taxon>Bacillota</taxon>
        <taxon>Clostridia</taxon>
        <taxon>Lachnospirales</taxon>
        <taxon>Lachnospiraceae</taxon>
        <taxon>Lachnospira</taxon>
    </lineage>
</organism>
<evidence type="ECO:0000256" key="1">
    <source>
        <dbReference type="SAM" id="Phobius"/>
    </source>
</evidence>
<dbReference type="OrthoDB" id="9783125at2"/>
<feature type="transmembrane region" description="Helical" evidence="1">
    <location>
        <begin position="15"/>
        <end position="38"/>
    </location>
</feature>
<name>A0A1G9VHJ6_9FIRM</name>
<feature type="transmembrane region" description="Helical" evidence="1">
    <location>
        <begin position="44"/>
        <end position="67"/>
    </location>
</feature>
<reference evidence="3" key="1">
    <citation type="submission" date="2016-10" db="EMBL/GenBank/DDBJ databases">
        <authorList>
            <person name="Varghese N."/>
            <person name="Submissions S."/>
        </authorList>
    </citation>
    <scope>NUCLEOTIDE SEQUENCE [LARGE SCALE GENOMIC DNA]</scope>
    <source>
        <strain evidence="3">M83</strain>
    </source>
</reference>
<dbReference type="Proteomes" id="UP000187651">
    <property type="component" value="Unassembled WGS sequence"/>
</dbReference>
<accession>A0A1G9VHJ6</accession>